<dbReference type="CDD" id="cd03768">
    <property type="entry name" value="SR_ResInv"/>
    <property type="match status" value="1"/>
</dbReference>
<dbReference type="Gene3D" id="3.40.50.1390">
    <property type="entry name" value="Resolvase, N-terminal catalytic domain"/>
    <property type="match status" value="1"/>
</dbReference>
<dbReference type="GO" id="GO:0003677">
    <property type="term" value="F:DNA binding"/>
    <property type="evidence" value="ECO:0007669"/>
    <property type="project" value="InterPro"/>
</dbReference>
<proteinExistence type="predicted"/>
<dbReference type="Pfam" id="PF07508">
    <property type="entry name" value="Recombinase"/>
    <property type="match status" value="1"/>
</dbReference>
<evidence type="ECO:0000259" key="2">
    <source>
        <dbReference type="PROSITE" id="PS51737"/>
    </source>
</evidence>
<keyword evidence="4" id="KW-1185">Reference proteome</keyword>
<dbReference type="AlphaFoldDB" id="A0A2A4FWM0"/>
<name>A0A2A4FWM0_9SPHN</name>
<reference evidence="3 4" key="1">
    <citation type="submission" date="2017-09" db="EMBL/GenBank/DDBJ databases">
        <title>The Catabolism of 3,6-Dichlorosalicylic acid is Initiated by the Cytochrome P450 Monooxygenase DsmABC in Rhizorhabdus dicambivorans Ndbn-20.</title>
        <authorList>
            <person name="Na L."/>
        </authorList>
    </citation>
    <scope>NUCLEOTIDE SEQUENCE [LARGE SCALE GENOMIC DNA]</scope>
    <source>
        <strain evidence="3 4">Ndbn-20m</strain>
    </source>
</reference>
<dbReference type="PANTHER" id="PTHR30461">
    <property type="entry name" value="DNA-INVERTASE FROM LAMBDOID PROPHAGE"/>
    <property type="match status" value="1"/>
</dbReference>
<protein>
    <submittedName>
        <fullName evidence="3">Recombinase family protein</fullName>
    </submittedName>
</protein>
<dbReference type="SUPFAM" id="SSF53041">
    <property type="entry name" value="Resolvase-like"/>
    <property type="match status" value="1"/>
</dbReference>
<dbReference type="SMART" id="SM00857">
    <property type="entry name" value="Resolvase"/>
    <property type="match status" value="1"/>
</dbReference>
<dbReference type="InterPro" id="IPR006119">
    <property type="entry name" value="Resolv_N"/>
</dbReference>
<organism evidence="3 4">
    <name type="scientific">Rhizorhabdus dicambivorans</name>
    <dbReference type="NCBI Taxonomy" id="1850238"/>
    <lineage>
        <taxon>Bacteria</taxon>
        <taxon>Pseudomonadati</taxon>
        <taxon>Pseudomonadota</taxon>
        <taxon>Alphaproteobacteria</taxon>
        <taxon>Sphingomonadales</taxon>
        <taxon>Sphingomonadaceae</taxon>
        <taxon>Rhizorhabdus</taxon>
    </lineage>
</organism>
<dbReference type="OrthoDB" id="7277848at2"/>
<dbReference type="PANTHER" id="PTHR30461:SF23">
    <property type="entry name" value="DNA RECOMBINASE-RELATED"/>
    <property type="match status" value="1"/>
</dbReference>
<dbReference type="Pfam" id="PF00239">
    <property type="entry name" value="Resolvase"/>
    <property type="match status" value="1"/>
</dbReference>
<dbReference type="GO" id="GO:0000150">
    <property type="term" value="F:DNA strand exchange activity"/>
    <property type="evidence" value="ECO:0007669"/>
    <property type="project" value="InterPro"/>
</dbReference>
<dbReference type="EMBL" id="NWUF01000007">
    <property type="protein sequence ID" value="PCE42603.1"/>
    <property type="molecule type" value="Genomic_DNA"/>
</dbReference>
<evidence type="ECO:0000259" key="1">
    <source>
        <dbReference type="PROSITE" id="PS51736"/>
    </source>
</evidence>
<dbReference type="PROSITE" id="PS51737">
    <property type="entry name" value="RECOMBINASE_DNA_BIND"/>
    <property type="match status" value="1"/>
</dbReference>
<gene>
    <name evidence="3" type="ORF">COO09_09320</name>
</gene>
<accession>A0A2A4FWM0</accession>
<evidence type="ECO:0000313" key="4">
    <source>
        <dbReference type="Proteomes" id="UP000218934"/>
    </source>
</evidence>
<dbReference type="InterPro" id="IPR038109">
    <property type="entry name" value="DNA_bind_recomb_sf"/>
</dbReference>
<dbReference type="KEGG" id="rdi:CMV14_06760"/>
<feature type="domain" description="Resolvase/invertase-type recombinase catalytic" evidence="1">
    <location>
        <begin position="11"/>
        <end position="163"/>
    </location>
</feature>
<dbReference type="InterPro" id="IPR050639">
    <property type="entry name" value="SSR_resolvase"/>
</dbReference>
<dbReference type="RefSeq" id="WP_066960789.1">
    <property type="nucleotide sequence ID" value="NZ_CP023449.1"/>
</dbReference>
<dbReference type="InterPro" id="IPR011109">
    <property type="entry name" value="DNA_bind_recombinase_dom"/>
</dbReference>
<dbReference type="Proteomes" id="UP000218934">
    <property type="component" value="Unassembled WGS sequence"/>
</dbReference>
<dbReference type="Gene3D" id="3.90.1750.20">
    <property type="entry name" value="Putative Large Serine Recombinase, Chain B, Domain 2"/>
    <property type="match status" value="1"/>
</dbReference>
<feature type="domain" description="Recombinase" evidence="2">
    <location>
        <begin position="171"/>
        <end position="285"/>
    </location>
</feature>
<dbReference type="InterPro" id="IPR036162">
    <property type="entry name" value="Resolvase-like_N_sf"/>
</dbReference>
<sequence length="533" mass="59945">MRRPNDPRVIRCAVYTRKSDEKGLEQEFNSLDAQREACEAYIASQRHEGWKLIPTAYDDGGLSGGNMDRPALQQLLADIRARKVDCIVVYKIDRLTRSLADFARIVEVLDGNGASFVSVTQAFNTTTSMGRLTLNVLLSFAQFEREVTSERIRDKIAASKARGMWMGGAVPHGYAVKDRKLVVVPAEAADVRLIFERYLALGSVMALIVDLEKRAVRTRPRVDRNGVARGNTPFAKTGLNIMLRNRLYLGEMTHKGKTYPGEHDAIIDPMLFDQVAALMTRRRPNPPDGVHASEPGLLLGKVWDACGRRMRPEHSTKLGRRYCYYTSDNRYLRLKERAHRAPAGELEAMVIAQLRKRLDPETCPTALLSLETAPPSEQRRIIDDYIDKIEVYADRVDIHLNDAAGEPQLISIAAPLIRRGKEKRFAVPPEERAIGARDPALIKLVVKAHMAREALAAAERRTIEELAGELGYSRDYFGVLLRISYLAPDIVAAILDGRQPMQLNRQRLARATNLPIDWEQQREMLGFERSAAV</sequence>
<evidence type="ECO:0000313" key="3">
    <source>
        <dbReference type="EMBL" id="PCE42603.1"/>
    </source>
</evidence>
<dbReference type="PROSITE" id="PS51736">
    <property type="entry name" value="RECOMBINASES_3"/>
    <property type="match status" value="1"/>
</dbReference>
<comment type="caution">
    <text evidence="3">The sequence shown here is derived from an EMBL/GenBank/DDBJ whole genome shotgun (WGS) entry which is preliminary data.</text>
</comment>